<dbReference type="Pfam" id="PF00441">
    <property type="entry name" value="Acyl-CoA_dh_1"/>
    <property type="match status" value="1"/>
</dbReference>
<evidence type="ECO:0000313" key="12">
    <source>
        <dbReference type="Proteomes" id="UP000334019"/>
    </source>
</evidence>
<dbReference type="GO" id="GO:0016627">
    <property type="term" value="F:oxidoreductase activity, acting on the CH-CH group of donors"/>
    <property type="evidence" value="ECO:0007669"/>
    <property type="project" value="InterPro"/>
</dbReference>
<evidence type="ECO:0000256" key="7">
    <source>
        <dbReference type="SAM" id="MobiDB-lite"/>
    </source>
</evidence>
<dbReference type="InterPro" id="IPR009075">
    <property type="entry name" value="AcylCo_DH/oxidase_C"/>
</dbReference>
<evidence type="ECO:0000256" key="6">
    <source>
        <dbReference type="RuleBase" id="RU362125"/>
    </source>
</evidence>
<dbReference type="SUPFAM" id="SSF56645">
    <property type="entry name" value="Acyl-CoA dehydrogenase NM domain-like"/>
    <property type="match status" value="1"/>
</dbReference>
<accession>A0A5Q2RLD5</accession>
<evidence type="ECO:0000256" key="4">
    <source>
        <dbReference type="ARBA" id="ARBA00022827"/>
    </source>
</evidence>
<dbReference type="InterPro" id="IPR046373">
    <property type="entry name" value="Acyl-CoA_Oxase/DH_mid-dom_sf"/>
</dbReference>
<dbReference type="Pfam" id="PF02771">
    <property type="entry name" value="Acyl-CoA_dh_N"/>
    <property type="match status" value="1"/>
</dbReference>
<keyword evidence="3 6" id="KW-0285">Flavoprotein</keyword>
<dbReference type="GO" id="GO:0050660">
    <property type="term" value="F:flavin adenine dinucleotide binding"/>
    <property type="evidence" value="ECO:0007669"/>
    <property type="project" value="InterPro"/>
</dbReference>
<evidence type="ECO:0000259" key="8">
    <source>
        <dbReference type="Pfam" id="PF00441"/>
    </source>
</evidence>
<feature type="domain" description="Acyl-CoA dehydrogenase/oxidase C-terminal" evidence="8">
    <location>
        <begin position="301"/>
        <end position="418"/>
    </location>
</feature>
<dbReference type="FunFam" id="2.40.110.10:FF:000011">
    <property type="entry name" value="Acyl-CoA dehydrogenase FadE34"/>
    <property type="match status" value="1"/>
</dbReference>
<dbReference type="Proteomes" id="UP000334019">
    <property type="component" value="Chromosome"/>
</dbReference>
<dbReference type="InterPro" id="IPR013786">
    <property type="entry name" value="AcylCoA_DH/ox_N"/>
</dbReference>
<dbReference type="AlphaFoldDB" id="A0A5Q2RLD5"/>
<dbReference type="Pfam" id="PF02770">
    <property type="entry name" value="Acyl-CoA_dh_M"/>
    <property type="match status" value="1"/>
</dbReference>
<evidence type="ECO:0000259" key="10">
    <source>
        <dbReference type="Pfam" id="PF02771"/>
    </source>
</evidence>
<evidence type="ECO:0000256" key="5">
    <source>
        <dbReference type="ARBA" id="ARBA00023002"/>
    </source>
</evidence>
<evidence type="ECO:0000256" key="3">
    <source>
        <dbReference type="ARBA" id="ARBA00022630"/>
    </source>
</evidence>
<name>A0A5Q2RLD5_9ACTN</name>
<gene>
    <name evidence="11" type="ORF">GH723_07015</name>
</gene>
<reference evidence="11 12" key="1">
    <citation type="submission" date="2019-11" db="EMBL/GenBank/DDBJ databases">
        <authorList>
            <person name="He Y."/>
        </authorList>
    </citation>
    <scope>NUCLEOTIDE SEQUENCE [LARGE SCALE GENOMIC DNA]</scope>
    <source>
        <strain evidence="11 12">SCSIO 58843</strain>
    </source>
</reference>
<dbReference type="Gene3D" id="1.10.540.10">
    <property type="entry name" value="Acyl-CoA dehydrogenase/oxidase, N-terminal domain"/>
    <property type="match status" value="1"/>
</dbReference>
<evidence type="ECO:0000256" key="2">
    <source>
        <dbReference type="ARBA" id="ARBA00009347"/>
    </source>
</evidence>
<feature type="domain" description="Acyl-CoA oxidase/dehydrogenase middle" evidence="9">
    <location>
        <begin position="133"/>
        <end position="226"/>
    </location>
</feature>
<dbReference type="RefSeq" id="WP_153758985.1">
    <property type="nucleotide sequence ID" value="NZ_CP045851.1"/>
</dbReference>
<dbReference type="EMBL" id="CP045851">
    <property type="protein sequence ID" value="QGG94877.1"/>
    <property type="molecule type" value="Genomic_DNA"/>
</dbReference>
<dbReference type="Gene3D" id="2.40.110.10">
    <property type="entry name" value="Butyryl-CoA Dehydrogenase, subunit A, domain 2"/>
    <property type="match status" value="1"/>
</dbReference>
<evidence type="ECO:0000256" key="1">
    <source>
        <dbReference type="ARBA" id="ARBA00001974"/>
    </source>
</evidence>
<feature type="domain" description="Acyl-CoA dehydrogenase/oxidase N-terminal" evidence="10">
    <location>
        <begin position="40"/>
        <end position="130"/>
    </location>
</feature>
<evidence type="ECO:0000259" key="9">
    <source>
        <dbReference type="Pfam" id="PF02770"/>
    </source>
</evidence>
<proteinExistence type="inferred from homology"/>
<dbReference type="GO" id="GO:0005886">
    <property type="term" value="C:plasma membrane"/>
    <property type="evidence" value="ECO:0007669"/>
    <property type="project" value="TreeGrafter"/>
</dbReference>
<comment type="cofactor">
    <cofactor evidence="1 6">
        <name>FAD</name>
        <dbReference type="ChEBI" id="CHEBI:57692"/>
    </cofactor>
</comment>
<dbReference type="InterPro" id="IPR037069">
    <property type="entry name" value="AcylCoA_DH/ox_N_sf"/>
</dbReference>
<feature type="region of interest" description="Disordered" evidence="7">
    <location>
        <begin position="267"/>
        <end position="289"/>
    </location>
</feature>
<keyword evidence="5 6" id="KW-0560">Oxidoreductase</keyword>
<dbReference type="InterPro" id="IPR009100">
    <property type="entry name" value="AcylCoA_DH/oxidase_NM_dom_sf"/>
</dbReference>
<protein>
    <submittedName>
        <fullName evidence="11">Acyl-CoA dehydrogenase</fullName>
    </submittedName>
</protein>
<comment type="similarity">
    <text evidence="2 6">Belongs to the acyl-CoA dehydrogenase family.</text>
</comment>
<keyword evidence="4 6" id="KW-0274">FAD</keyword>
<sequence>MTTSEYATRTNDEIREAVVGWLRQHLPADWVSGIEKDDEELYQRGRAELDERAFLKAIGEAGWAMPEWEVEYSGAGLSPEQAAVVEEVKDDYRVPRSFNILGFGLAAPTLRQWATEEQKRFFLSGMAQGDWWCQLFSEPGNGSDIAGLAMRAERDGDEWIVNGQKVWTSGAHMSKWGMLIARTNPDQPKHKGISYFILDMEAPGVEIRPLVQITGDAEFNEVFLSDVRIPDAWRIGPEGEGWAVAQTTLLNERVALSGAFGGAAARRRRRASSGASATSADGKRREVGAGMTSGGTVIDALIREAKADGRWESDPVLRDRIIDLYITGKVSAWNIQRAAAQRKAGQPGPEGSIAKLFGTEFNMAAQILSADMMTGPMAWEKDDAASAMRARAFLRSRGNSIEGGTSEIQRNIIGDRVLGLPREPDAFKGMPWKDVPRN</sequence>
<organism evidence="11 12">
    <name type="scientific">Actinomarinicola tropica</name>
    <dbReference type="NCBI Taxonomy" id="2789776"/>
    <lineage>
        <taxon>Bacteria</taxon>
        <taxon>Bacillati</taxon>
        <taxon>Actinomycetota</taxon>
        <taxon>Acidimicrobiia</taxon>
        <taxon>Acidimicrobiales</taxon>
        <taxon>Iamiaceae</taxon>
        <taxon>Actinomarinicola</taxon>
    </lineage>
</organism>
<keyword evidence="12" id="KW-1185">Reference proteome</keyword>
<dbReference type="Gene3D" id="1.20.140.10">
    <property type="entry name" value="Butyryl-CoA Dehydrogenase, subunit A, domain 3"/>
    <property type="match status" value="1"/>
</dbReference>
<dbReference type="SUPFAM" id="SSF47203">
    <property type="entry name" value="Acyl-CoA dehydrogenase C-terminal domain-like"/>
    <property type="match status" value="1"/>
</dbReference>
<dbReference type="InterPro" id="IPR006091">
    <property type="entry name" value="Acyl-CoA_Oxase/DH_mid-dom"/>
</dbReference>
<dbReference type="PANTHER" id="PTHR43292:SF4">
    <property type="entry name" value="ACYL-COA DEHYDROGENASE FADE34"/>
    <property type="match status" value="1"/>
</dbReference>
<dbReference type="KEGG" id="atq:GH723_07015"/>
<dbReference type="InterPro" id="IPR036250">
    <property type="entry name" value="AcylCo_DH-like_C"/>
</dbReference>
<dbReference type="InterPro" id="IPR052161">
    <property type="entry name" value="Mycobact_Acyl-CoA_DH"/>
</dbReference>
<dbReference type="PANTHER" id="PTHR43292">
    <property type="entry name" value="ACYL-COA DEHYDROGENASE"/>
    <property type="match status" value="1"/>
</dbReference>
<evidence type="ECO:0000313" key="11">
    <source>
        <dbReference type="EMBL" id="QGG94877.1"/>
    </source>
</evidence>